<dbReference type="AlphaFoldDB" id="A0A2J6T0U2"/>
<proteinExistence type="predicted"/>
<name>A0A2J6T0U2_9HELO</name>
<reference evidence="2 3" key="1">
    <citation type="submission" date="2016-04" db="EMBL/GenBank/DDBJ databases">
        <title>A degradative enzymes factory behind the ericoid mycorrhizal symbiosis.</title>
        <authorList>
            <consortium name="DOE Joint Genome Institute"/>
            <person name="Martino E."/>
            <person name="Morin E."/>
            <person name="Grelet G."/>
            <person name="Kuo A."/>
            <person name="Kohler A."/>
            <person name="Daghino S."/>
            <person name="Barry K."/>
            <person name="Choi C."/>
            <person name="Cichocki N."/>
            <person name="Clum A."/>
            <person name="Copeland A."/>
            <person name="Hainaut M."/>
            <person name="Haridas S."/>
            <person name="Labutti K."/>
            <person name="Lindquist E."/>
            <person name="Lipzen A."/>
            <person name="Khouja H.-R."/>
            <person name="Murat C."/>
            <person name="Ohm R."/>
            <person name="Olson A."/>
            <person name="Spatafora J."/>
            <person name="Veneault-Fourrey C."/>
            <person name="Henrissat B."/>
            <person name="Grigoriev I."/>
            <person name="Martin F."/>
            <person name="Perotto S."/>
        </authorList>
    </citation>
    <scope>NUCLEOTIDE SEQUENCE [LARGE SCALE GENOMIC DNA]</scope>
    <source>
        <strain evidence="2 3">E</strain>
    </source>
</reference>
<feature type="compositionally biased region" description="Polar residues" evidence="1">
    <location>
        <begin position="578"/>
        <end position="587"/>
    </location>
</feature>
<feature type="region of interest" description="Disordered" evidence="1">
    <location>
        <begin position="395"/>
        <end position="436"/>
    </location>
</feature>
<dbReference type="OrthoDB" id="3559646at2759"/>
<keyword evidence="3" id="KW-1185">Reference proteome</keyword>
<organism evidence="2 3">
    <name type="scientific">Hyaloscypha bicolor E</name>
    <dbReference type="NCBI Taxonomy" id="1095630"/>
    <lineage>
        <taxon>Eukaryota</taxon>
        <taxon>Fungi</taxon>
        <taxon>Dikarya</taxon>
        <taxon>Ascomycota</taxon>
        <taxon>Pezizomycotina</taxon>
        <taxon>Leotiomycetes</taxon>
        <taxon>Helotiales</taxon>
        <taxon>Hyaloscyphaceae</taxon>
        <taxon>Hyaloscypha</taxon>
        <taxon>Hyaloscypha bicolor</taxon>
    </lineage>
</organism>
<feature type="compositionally biased region" description="Polar residues" evidence="1">
    <location>
        <begin position="551"/>
        <end position="566"/>
    </location>
</feature>
<evidence type="ECO:0000256" key="1">
    <source>
        <dbReference type="SAM" id="MobiDB-lite"/>
    </source>
</evidence>
<accession>A0A2J6T0U2</accession>
<protein>
    <submittedName>
        <fullName evidence="2">Uncharacterized protein</fullName>
    </submittedName>
</protein>
<feature type="region of interest" description="Disordered" evidence="1">
    <location>
        <begin position="530"/>
        <end position="587"/>
    </location>
</feature>
<dbReference type="Proteomes" id="UP000235371">
    <property type="component" value="Unassembled WGS sequence"/>
</dbReference>
<dbReference type="InParanoid" id="A0A2J6T0U2"/>
<gene>
    <name evidence="2" type="ORF">K444DRAFT_633019</name>
</gene>
<sequence length="733" mass="81832">MTSDSGVMLAADHQMEETSIEVFNAIWAGRDASTSEDEQVYHDVIKHSPSPSLKKDRRSPEYLRQKAERQLYTLENILVFKRQSEAASLNSNPHHDGSFFAAANSPSPSRVDREVRHIIEALEKQRQLESNRTQGCALATLSQGRISPSAPCLTVGSIYHKLYHRFLARRIIKQTQTMHNRRTFITLNMDETIEDDNTGDEWISETCVEKAHRILQPLGIEMSHTPLTWKEHQFIWNNPLGRYGCFRPSYLRWSWTAVEECESHPNVLSMFCCGPNPFRAVGMEIWNTSRWPTILKWAGSFEAYIRILPLRKFWNFSPSFNITISQDHKRTSLPSVPATFIRWTLLIRAPIVQSSKPTPINQQYISVMEQPATITPFKGPSWADMMDEEDEEIERMRDQPATTTPFKGPTSADEMDEENEKGALPEFSPGKEVTSVQSDLQQTVIVPAEGSSMKKPKVTIQRRPNMKNQKSCRAKAKPAAQAAPIQSTSAVGTNDTVYQRGGREKVVKSESPGLQTTLSQSTITTGKLITSDQEDDCGEDAKSETPEMDIASSQSTIATGTLSTGAQEGGSEVARSESPASQTAPFHSTSVAGTFSTELQAVIEGFAQLKFLISDDSSYYTASEGYFTPLGSPMRSPPATDDDTQRVGDIDAMVRGMLTQSFKSDEKCYDSARDGPLGMWIGKKLGDSKNATKLGKEERKVEPKVPRTVPLVAVPKLEHILKKRRSQIQPSRS</sequence>
<dbReference type="RefSeq" id="XP_024733533.1">
    <property type="nucleotide sequence ID" value="XM_024883554.1"/>
</dbReference>
<dbReference type="EMBL" id="KZ613848">
    <property type="protein sequence ID" value="PMD56629.1"/>
    <property type="molecule type" value="Genomic_DNA"/>
</dbReference>
<dbReference type="GeneID" id="36591631"/>
<evidence type="ECO:0000313" key="3">
    <source>
        <dbReference type="Proteomes" id="UP000235371"/>
    </source>
</evidence>
<evidence type="ECO:0000313" key="2">
    <source>
        <dbReference type="EMBL" id="PMD56629.1"/>
    </source>
</evidence>